<proteinExistence type="predicted"/>
<reference evidence="1 2" key="1">
    <citation type="journal article" date="2011" name="J. Bacteriol.">
        <title>Genome sequence of the repetitive-sequence-rich Mycoplasma fermentans strain M64.</title>
        <authorList>
            <person name="Shu H.W."/>
            <person name="Liu T.T."/>
            <person name="Chang H.Y."/>
            <person name="Liu Y.M."/>
            <person name="Wu K.M."/>
            <person name="Shu H.Y."/>
            <person name="Tsai S.F."/>
            <person name="Hsiao K.J."/>
            <person name="Hu W.S."/>
            <person name="Ng W.V."/>
        </authorList>
    </citation>
    <scope>NUCLEOTIDE SEQUENCE [LARGE SCALE GENOMIC DNA]</scope>
    <source>
        <strain evidence="1 2">M64</strain>
    </source>
</reference>
<dbReference type="KEGG" id="mfm:MfeM64YM_0417"/>
<sequence length="43" mass="5265">MFILIIKWKKIRKNAKIFDFLAIFLVKNKKYLFLANFFELIAL</sequence>
<accession>A0AB32XBH2</accession>
<protein>
    <submittedName>
        <fullName evidence="1">Uncharacterized protein</fullName>
    </submittedName>
</protein>
<dbReference type="AlphaFoldDB" id="A0AB32XBH2"/>
<dbReference type="EMBL" id="CP002458">
    <property type="protein sequence ID" value="ADV34419.1"/>
    <property type="molecule type" value="Genomic_DNA"/>
</dbReference>
<evidence type="ECO:0000313" key="1">
    <source>
        <dbReference type="EMBL" id="ADV34419.1"/>
    </source>
</evidence>
<name>A0AB32XBH2_MYCFM</name>
<organism evidence="1 2">
    <name type="scientific">Mycoplasmopsis fermentans (strain M64)</name>
    <name type="common">Mycoplasma fermentans</name>
    <dbReference type="NCBI Taxonomy" id="943945"/>
    <lineage>
        <taxon>Bacteria</taxon>
        <taxon>Bacillati</taxon>
        <taxon>Mycoplasmatota</taxon>
        <taxon>Mycoplasmoidales</taxon>
        <taxon>Metamycoplasmataceae</taxon>
        <taxon>Mycoplasmopsis</taxon>
    </lineage>
</organism>
<gene>
    <name evidence="1" type="ordered locus">MfeM64YM_0417</name>
</gene>
<dbReference type="Proteomes" id="UP000007473">
    <property type="component" value="Chromosome"/>
</dbReference>
<evidence type="ECO:0000313" key="2">
    <source>
        <dbReference type="Proteomes" id="UP000007473"/>
    </source>
</evidence>